<dbReference type="PANTHER" id="PTHR43096:SF52">
    <property type="entry name" value="DNAJ HOMOLOG 1, MITOCHONDRIAL-RELATED"/>
    <property type="match status" value="1"/>
</dbReference>
<reference evidence="4 5" key="1">
    <citation type="submission" date="2018-06" db="EMBL/GenBank/DDBJ databases">
        <title>Genomic Encyclopedia of Archaeal and Bacterial Type Strains, Phase II (KMG-II): from individual species to whole genera.</title>
        <authorList>
            <person name="Goeker M."/>
        </authorList>
    </citation>
    <scope>NUCLEOTIDE SEQUENCE [LARGE SCALE GENOMIC DNA]</scope>
    <source>
        <strain evidence="4 5">DSM 14825</strain>
    </source>
</reference>
<dbReference type="Gene3D" id="2.60.260.20">
    <property type="entry name" value="Urease metallochaperone UreE, N-terminal domain"/>
    <property type="match status" value="2"/>
</dbReference>
<dbReference type="Gene3D" id="1.10.287.110">
    <property type="entry name" value="DnaJ domain"/>
    <property type="match status" value="1"/>
</dbReference>
<evidence type="ECO:0000313" key="4">
    <source>
        <dbReference type="EMBL" id="RAJ23108.1"/>
    </source>
</evidence>
<dbReference type="PRINTS" id="PR00625">
    <property type="entry name" value="JDOMAIN"/>
</dbReference>
<dbReference type="InterPro" id="IPR002939">
    <property type="entry name" value="DnaJ_C"/>
</dbReference>
<dbReference type="RefSeq" id="WP_111635878.1">
    <property type="nucleotide sequence ID" value="NZ_QLLR01000033.1"/>
</dbReference>
<dbReference type="GO" id="GO:0051082">
    <property type="term" value="F:unfolded protein binding"/>
    <property type="evidence" value="ECO:0007669"/>
    <property type="project" value="InterPro"/>
</dbReference>
<dbReference type="OrthoDB" id="9779889at2"/>
<evidence type="ECO:0000313" key="5">
    <source>
        <dbReference type="Proteomes" id="UP000249754"/>
    </source>
</evidence>
<dbReference type="InterPro" id="IPR001623">
    <property type="entry name" value="DnaJ_domain"/>
</dbReference>
<dbReference type="SUPFAM" id="SSF49493">
    <property type="entry name" value="HSP40/DnaJ peptide-binding domain"/>
    <property type="match status" value="2"/>
</dbReference>
<name>A0A327S2Y3_9SPHI</name>
<keyword evidence="1" id="KW-0143">Chaperone</keyword>
<proteinExistence type="predicted"/>
<dbReference type="GO" id="GO:0005737">
    <property type="term" value="C:cytoplasm"/>
    <property type="evidence" value="ECO:0007669"/>
    <property type="project" value="TreeGrafter"/>
</dbReference>
<evidence type="ECO:0000256" key="1">
    <source>
        <dbReference type="ARBA" id="ARBA00023186"/>
    </source>
</evidence>
<dbReference type="InterPro" id="IPR036869">
    <property type="entry name" value="J_dom_sf"/>
</dbReference>
<dbReference type="PROSITE" id="PS50076">
    <property type="entry name" value="DNAJ_2"/>
    <property type="match status" value="1"/>
</dbReference>
<feature type="compositionally biased region" description="Gly residues" evidence="2">
    <location>
        <begin position="85"/>
        <end position="101"/>
    </location>
</feature>
<dbReference type="CDD" id="cd06257">
    <property type="entry name" value="DnaJ"/>
    <property type="match status" value="1"/>
</dbReference>
<feature type="domain" description="J" evidence="3">
    <location>
        <begin position="5"/>
        <end position="70"/>
    </location>
</feature>
<dbReference type="CDD" id="cd10747">
    <property type="entry name" value="DnaJ_C"/>
    <property type="match status" value="1"/>
</dbReference>
<keyword evidence="4" id="KW-0238">DNA-binding</keyword>
<dbReference type="STRING" id="188932.AY601_2273"/>
<dbReference type="Pfam" id="PF00226">
    <property type="entry name" value="DnaJ"/>
    <property type="match status" value="1"/>
</dbReference>
<sequence>MAYIDYYKVLGVDKKATQDEIKKAYRKLARKYHPDLNPKDKEANKLFQQINEANEALSDPDKRKKYDEYGENWKHADQAQQQGNPFGGGGRRGGSGGFGGGFGGGSDFGGGDFSDFFESMFGGGGRQQRNAAKFRGQDLQASLQISFREAAETHKPTITVNGKNLRISIPAGIANGQVIKLKGQGSPGANNGPAGDLFITITITDDPIFKRLGDDLYLTNEIDLYTALLGGEATIDTLNGKVKLKVPEGTQNGTKIRLKGKGFPVYKKEGEFGNLFITYTVNIPTGLTEKQKELFKELQGLSK</sequence>
<dbReference type="SMART" id="SM00271">
    <property type="entry name" value="DnaJ"/>
    <property type="match status" value="1"/>
</dbReference>
<gene>
    <name evidence="4" type="ORF">LY11_04546</name>
</gene>
<dbReference type="GO" id="GO:0003677">
    <property type="term" value="F:DNA binding"/>
    <property type="evidence" value="ECO:0007669"/>
    <property type="project" value="UniProtKB-KW"/>
</dbReference>
<evidence type="ECO:0000259" key="3">
    <source>
        <dbReference type="PROSITE" id="PS50076"/>
    </source>
</evidence>
<evidence type="ECO:0000256" key="2">
    <source>
        <dbReference type="SAM" id="MobiDB-lite"/>
    </source>
</evidence>
<dbReference type="EMBL" id="QLLR01000033">
    <property type="protein sequence ID" value="RAJ23108.1"/>
    <property type="molecule type" value="Genomic_DNA"/>
</dbReference>
<feature type="region of interest" description="Disordered" evidence="2">
    <location>
        <begin position="78"/>
        <end position="101"/>
    </location>
</feature>
<dbReference type="Proteomes" id="UP000249754">
    <property type="component" value="Unassembled WGS sequence"/>
</dbReference>
<dbReference type="InterPro" id="IPR008971">
    <property type="entry name" value="HSP40/DnaJ_pept-bd"/>
</dbReference>
<dbReference type="AlphaFoldDB" id="A0A327S2Y3"/>
<dbReference type="InterPro" id="IPR018253">
    <property type="entry name" value="DnaJ_domain_CS"/>
</dbReference>
<organism evidence="4 5">
    <name type="scientific">Pedobacter cryoconitis</name>
    <dbReference type="NCBI Taxonomy" id="188932"/>
    <lineage>
        <taxon>Bacteria</taxon>
        <taxon>Pseudomonadati</taxon>
        <taxon>Bacteroidota</taxon>
        <taxon>Sphingobacteriia</taxon>
        <taxon>Sphingobacteriales</taxon>
        <taxon>Sphingobacteriaceae</taxon>
        <taxon>Pedobacter</taxon>
    </lineage>
</organism>
<dbReference type="FunFam" id="2.60.260.20:FF:000013">
    <property type="entry name" value="DnaJ subfamily B member 11"/>
    <property type="match status" value="1"/>
</dbReference>
<dbReference type="Pfam" id="PF01556">
    <property type="entry name" value="DnaJ_C"/>
    <property type="match status" value="1"/>
</dbReference>
<accession>A0A327S2Y3</accession>
<dbReference type="PANTHER" id="PTHR43096">
    <property type="entry name" value="DNAJ HOMOLOG 1, MITOCHONDRIAL-RELATED"/>
    <property type="match status" value="1"/>
</dbReference>
<dbReference type="PROSITE" id="PS00636">
    <property type="entry name" value="DNAJ_1"/>
    <property type="match status" value="1"/>
</dbReference>
<comment type="caution">
    <text evidence="4">The sequence shown here is derived from an EMBL/GenBank/DDBJ whole genome shotgun (WGS) entry which is preliminary data.</text>
</comment>
<dbReference type="SUPFAM" id="SSF46565">
    <property type="entry name" value="Chaperone J-domain"/>
    <property type="match status" value="1"/>
</dbReference>
<protein>
    <submittedName>
        <fullName evidence="4">Curved DNA-binding protein</fullName>
    </submittedName>
</protein>
<dbReference type="GO" id="GO:0042026">
    <property type="term" value="P:protein refolding"/>
    <property type="evidence" value="ECO:0007669"/>
    <property type="project" value="TreeGrafter"/>
</dbReference>